<accession>A0ABY8ASD7</accession>
<organism evidence="1 2">
    <name type="scientific">Legionella cardiaca</name>
    <dbReference type="NCBI Taxonomy" id="1071983"/>
    <lineage>
        <taxon>Bacteria</taxon>
        <taxon>Pseudomonadati</taxon>
        <taxon>Pseudomonadota</taxon>
        <taxon>Gammaproteobacteria</taxon>
        <taxon>Legionellales</taxon>
        <taxon>Legionellaceae</taxon>
        <taxon>Legionella</taxon>
    </lineage>
</organism>
<dbReference type="RefSeq" id="WP_275088238.1">
    <property type="nucleotide sequence ID" value="NZ_CP119078.1"/>
</dbReference>
<keyword evidence="2" id="KW-1185">Reference proteome</keyword>
<gene>
    <name evidence="1" type="ORF">PXX05_10870</name>
</gene>
<name>A0ABY8ASD7_9GAMM</name>
<reference evidence="1 2" key="1">
    <citation type="submission" date="2023-02" db="EMBL/GenBank/DDBJ databases">
        <title>Genome Sequence of L. cardiaca H63T.</title>
        <authorList>
            <person name="Lopez A.E."/>
            <person name="Cianciotto N.P."/>
        </authorList>
    </citation>
    <scope>NUCLEOTIDE SEQUENCE [LARGE SCALE GENOMIC DNA]</scope>
    <source>
        <strain evidence="1 2">H63</strain>
    </source>
</reference>
<evidence type="ECO:0000313" key="2">
    <source>
        <dbReference type="Proteomes" id="UP001222087"/>
    </source>
</evidence>
<protein>
    <recommendedName>
        <fullName evidence="3">Protein with a bacterial immunoglobulin-like domain protein</fullName>
    </recommendedName>
</protein>
<sequence>MDWFFGKYIITALLTVFSGAIFAVNGQLILVNSLGVVVNGNLGGSASNILVRVNDSVGVCSTTVSLAYGGVITVPWNSANTHSATKCINIVSVDVSALKTASGLVQYDSTANPTPPAIATAPTTFIAPTTPIANIALIVTGNASPAMNNSATSWGSAIGVPPVYLTSNGSISVTGIMGGVGMVGLKAESLMLRYGILPKKLEA</sequence>
<proteinExistence type="predicted"/>
<evidence type="ECO:0000313" key="1">
    <source>
        <dbReference type="EMBL" id="WED42415.1"/>
    </source>
</evidence>
<dbReference type="EMBL" id="CP119078">
    <property type="protein sequence ID" value="WED42415.1"/>
    <property type="molecule type" value="Genomic_DNA"/>
</dbReference>
<dbReference type="Proteomes" id="UP001222087">
    <property type="component" value="Chromosome"/>
</dbReference>
<evidence type="ECO:0008006" key="3">
    <source>
        <dbReference type="Google" id="ProtNLM"/>
    </source>
</evidence>